<protein>
    <submittedName>
        <fullName evidence="7">Dihydrodipicolinate synthase family protein</fullName>
    </submittedName>
    <submittedName>
        <fullName evidence="8">Dihydrodipicolinate synthetase</fullName>
    </submittedName>
</protein>
<dbReference type="PROSITE" id="PS00666">
    <property type="entry name" value="DHDPS_2"/>
    <property type="match status" value="1"/>
</dbReference>
<dbReference type="OrthoDB" id="199953at2"/>
<dbReference type="SMART" id="SM01130">
    <property type="entry name" value="DHDPS"/>
    <property type="match status" value="1"/>
</dbReference>
<dbReference type="Proteomes" id="UP000027439">
    <property type="component" value="Unassembled WGS sequence"/>
</dbReference>
<reference evidence="8 9" key="2">
    <citation type="submission" date="2014-03" db="EMBL/GenBank/DDBJ databases">
        <title>Draft Genome Sequences of Four Burkholderia Strains.</title>
        <authorList>
            <person name="Liu X.Y."/>
            <person name="Li C.X."/>
            <person name="Xu J.H."/>
        </authorList>
    </citation>
    <scope>NUCLEOTIDE SEQUENCE [LARGE SCALE GENOMIC DNA]</scope>
    <source>
        <strain evidence="8 9">R27</strain>
    </source>
</reference>
<reference evidence="7" key="4">
    <citation type="submission" date="2024-05" db="EMBL/GenBank/DDBJ databases">
        <authorList>
            <person name="Sun Q."/>
            <person name="Zhou Y."/>
        </authorList>
    </citation>
    <scope>NUCLEOTIDE SEQUENCE</scope>
    <source>
        <strain evidence="7">CGMCC 1.11013</strain>
    </source>
</reference>
<dbReference type="Gene3D" id="3.20.20.70">
    <property type="entry name" value="Aldolase class I"/>
    <property type="match status" value="1"/>
</dbReference>
<evidence type="ECO:0000256" key="5">
    <source>
        <dbReference type="PIRSR" id="PIRSR001365-1"/>
    </source>
</evidence>
<comment type="similarity">
    <text evidence="1 4">Belongs to the DapA family.</text>
</comment>
<dbReference type="EMBL" id="BMEG01000006">
    <property type="protein sequence ID" value="GGD80593.1"/>
    <property type="molecule type" value="Genomic_DNA"/>
</dbReference>
<feature type="active site" description="Proton donor/acceptor" evidence="5">
    <location>
        <position position="134"/>
    </location>
</feature>
<dbReference type="EMBL" id="JFHE01000035">
    <property type="protein sequence ID" value="KDR28545.1"/>
    <property type="molecule type" value="Genomic_DNA"/>
</dbReference>
<evidence type="ECO:0000256" key="6">
    <source>
        <dbReference type="PIRSR" id="PIRSR001365-2"/>
    </source>
</evidence>
<dbReference type="PANTHER" id="PTHR12128">
    <property type="entry name" value="DIHYDRODIPICOLINATE SYNTHASE"/>
    <property type="match status" value="1"/>
</dbReference>
<evidence type="ECO:0000256" key="1">
    <source>
        <dbReference type="ARBA" id="ARBA00007592"/>
    </source>
</evidence>
<reference evidence="7" key="1">
    <citation type="journal article" date="2014" name="Int. J. Syst. Evol. Microbiol.">
        <title>Complete genome of a new Firmicutes species belonging to the dominant human colonic microbiota ('Ruminococcus bicirculans') reveals two chromosomes and a selective capacity to utilize plant glucans.</title>
        <authorList>
            <consortium name="NISC Comparative Sequencing Program"/>
            <person name="Wegmann U."/>
            <person name="Louis P."/>
            <person name="Goesmann A."/>
            <person name="Henrissat B."/>
            <person name="Duncan S.H."/>
            <person name="Flint H.J."/>
        </authorList>
    </citation>
    <scope>NUCLEOTIDE SEQUENCE</scope>
    <source>
        <strain evidence="7">CGMCC 1.11013</strain>
    </source>
</reference>
<dbReference type="Proteomes" id="UP000597138">
    <property type="component" value="Unassembled WGS sequence"/>
</dbReference>
<name>A0A069NJF8_9BURK</name>
<dbReference type="CDD" id="cd00408">
    <property type="entry name" value="DHDPS-like"/>
    <property type="match status" value="1"/>
</dbReference>
<dbReference type="PRINTS" id="PR00146">
    <property type="entry name" value="DHPICSNTHASE"/>
</dbReference>
<dbReference type="STRING" id="1071679.BG57_19240"/>
<dbReference type="GO" id="GO:0005829">
    <property type="term" value="C:cytosol"/>
    <property type="evidence" value="ECO:0007669"/>
    <property type="project" value="TreeGrafter"/>
</dbReference>
<feature type="binding site" evidence="6">
    <location>
        <position position="46"/>
    </location>
    <ligand>
        <name>pyruvate</name>
        <dbReference type="ChEBI" id="CHEBI:15361"/>
    </ligand>
</feature>
<dbReference type="InterPro" id="IPR013785">
    <property type="entry name" value="Aldolase_TIM"/>
</dbReference>
<dbReference type="PANTHER" id="PTHR12128:SF66">
    <property type="entry name" value="4-HYDROXY-2-OXOGLUTARATE ALDOLASE, MITOCHONDRIAL"/>
    <property type="match status" value="1"/>
</dbReference>
<evidence type="ECO:0000256" key="3">
    <source>
        <dbReference type="ARBA" id="ARBA00023270"/>
    </source>
</evidence>
<evidence type="ECO:0000313" key="9">
    <source>
        <dbReference type="Proteomes" id="UP000027439"/>
    </source>
</evidence>
<reference evidence="10" key="3">
    <citation type="journal article" date="2019" name="Int. J. Syst. Evol. Microbiol.">
        <title>The Global Catalogue of Microorganisms (GCM) 10K type strain sequencing project: providing services to taxonomists for standard genome sequencing and annotation.</title>
        <authorList>
            <consortium name="The Broad Institute Genomics Platform"/>
            <consortium name="The Broad Institute Genome Sequencing Center for Infectious Disease"/>
            <person name="Wu L."/>
            <person name="Ma J."/>
        </authorList>
    </citation>
    <scope>NUCLEOTIDE SEQUENCE [LARGE SCALE GENOMIC DNA]</scope>
    <source>
        <strain evidence="10">CGMCC 1.11013</strain>
    </source>
</reference>
<dbReference type="AlphaFoldDB" id="A0A069NJF8"/>
<dbReference type="SUPFAM" id="SSF51569">
    <property type="entry name" value="Aldolase"/>
    <property type="match status" value="1"/>
</dbReference>
<keyword evidence="2 4" id="KW-0456">Lyase</keyword>
<dbReference type="InterPro" id="IPR002220">
    <property type="entry name" value="DapA-like"/>
</dbReference>
<comment type="caution">
    <text evidence="8">The sequence shown here is derived from an EMBL/GenBank/DDBJ whole genome shotgun (WGS) entry which is preliminary data.</text>
</comment>
<dbReference type="GO" id="GO:0044281">
    <property type="term" value="P:small molecule metabolic process"/>
    <property type="evidence" value="ECO:0007669"/>
    <property type="project" value="UniProtKB-ARBA"/>
</dbReference>
<dbReference type="InterPro" id="IPR020625">
    <property type="entry name" value="Schiff_base-form_aldolases_AS"/>
</dbReference>
<dbReference type="PIRSF" id="PIRSF001365">
    <property type="entry name" value="DHDPS"/>
    <property type="match status" value="1"/>
</dbReference>
<gene>
    <name evidence="7" type="primary">dapA</name>
    <name evidence="8" type="ORF">BG57_19240</name>
    <name evidence="7" type="ORF">GCM10010985_38870</name>
</gene>
<dbReference type="RefSeq" id="WP_035969011.1">
    <property type="nucleotide sequence ID" value="NZ_BMEG01000006.1"/>
</dbReference>
<feature type="binding site" evidence="6">
    <location>
        <position position="204"/>
    </location>
    <ligand>
        <name>pyruvate</name>
        <dbReference type="ChEBI" id="CHEBI:15361"/>
    </ligand>
</feature>
<evidence type="ECO:0000313" key="8">
    <source>
        <dbReference type="EMBL" id="KDR28545.1"/>
    </source>
</evidence>
<dbReference type="GO" id="GO:0008840">
    <property type="term" value="F:4-hydroxy-tetrahydrodipicolinate synthase activity"/>
    <property type="evidence" value="ECO:0007669"/>
    <property type="project" value="TreeGrafter"/>
</dbReference>
<sequence length="295" mass="31846">MVSFEGVHAPLVTPFTADGEIDHALLARHAKGLVGRLSGLGVGGTTGEYYALTLDERVKTYHTVVDAVGGKTVLSAGINATTTKDVIHLGLAAKQAGMSALLMATPYYAQPTQEELLTHFLKVDDAVDLPIMLYNFPARTGTEISDAVLEKLLERPNFQAMKESTGDIGHLHHLATHFKDRLVLSCGMDDQALEFFAWGAKSWVGAAANFIPESHVELLEACTQGDFVKGRQLMSALLPVLELLERSGKFIQYVRYGCELAGVAVGNARAPLGTLTDQERKAFASVVQPLLRNAQ</sequence>
<dbReference type="eggNOG" id="COG0329">
    <property type="taxonomic scope" value="Bacteria"/>
</dbReference>
<evidence type="ECO:0000256" key="2">
    <source>
        <dbReference type="ARBA" id="ARBA00023239"/>
    </source>
</evidence>
<keyword evidence="10" id="KW-1185">Reference proteome</keyword>
<accession>A0A069NJF8</accession>
<keyword evidence="3" id="KW-0704">Schiff base</keyword>
<feature type="active site" description="Schiff-base intermediate with substrate" evidence="5">
    <location>
        <position position="162"/>
    </location>
</feature>
<organism evidence="8 9">
    <name type="scientific">Caballeronia grimmiae</name>
    <dbReference type="NCBI Taxonomy" id="1071679"/>
    <lineage>
        <taxon>Bacteria</taxon>
        <taxon>Pseudomonadati</taxon>
        <taxon>Pseudomonadota</taxon>
        <taxon>Betaproteobacteria</taxon>
        <taxon>Burkholderiales</taxon>
        <taxon>Burkholderiaceae</taxon>
        <taxon>Caballeronia</taxon>
    </lineage>
</organism>
<proteinExistence type="inferred from homology"/>
<evidence type="ECO:0000256" key="4">
    <source>
        <dbReference type="PIRNR" id="PIRNR001365"/>
    </source>
</evidence>
<dbReference type="Pfam" id="PF00701">
    <property type="entry name" value="DHDPS"/>
    <property type="match status" value="1"/>
</dbReference>
<evidence type="ECO:0000313" key="7">
    <source>
        <dbReference type="EMBL" id="GGD80593.1"/>
    </source>
</evidence>
<evidence type="ECO:0000313" key="10">
    <source>
        <dbReference type="Proteomes" id="UP000597138"/>
    </source>
</evidence>